<dbReference type="PANTHER" id="PTHR21666">
    <property type="entry name" value="PEPTIDASE-RELATED"/>
    <property type="match status" value="1"/>
</dbReference>
<keyword evidence="8" id="KW-1133">Transmembrane helix</keyword>
<keyword evidence="8" id="KW-0812">Transmembrane</keyword>
<feature type="region of interest" description="Disordered" evidence="7">
    <location>
        <begin position="163"/>
        <end position="185"/>
    </location>
</feature>
<dbReference type="CDD" id="cd12797">
    <property type="entry name" value="M23_peptidase"/>
    <property type="match status" value="1"/>
</dbReference>
<evidence type="ECO:0000256" key="1">
    <source>
        <dbReference type="ARBA" id="ARBA00001947"/>
    </source>
</evidence>
<dbReference type="InterPro" id="IPR011055">
    <property type="entry name" value="Dup_hybrid_motif"/>
</dbReference>
<name>A0A2P7B7Z4_9HYPH</name>
<feature type="domain" description="M23ase beta-sheet core" evidence="9">
    <location>
        <begin position="314"/>
        <end position="408"/>
    </location>
</feature>
<evidence type="ECO:0000256" key="5">
    <source>
        <dbReference type="ARBA" id="ARBA00022833"/>
    </source>
</evidence>
<dbReference type="GO" id="GO:0004222">
    <property type="term" value="F:metalloendopeptidase activity"/>
    <property type="evidence" value="ECO:0007669"/>
    <property type="project" value="TreeGrafter"/>
</dbReference>
<evidence type="ECO:0000259" key="9">
    <source>
        <dbReference type="Pfam" id="PF01551"/>
    </source>
</evidence>
<dbReference type="GO" id="GO:0046872">
    <property type="term" value="F:metal ion binding"/>
    <property type="evidence" value="ECO:0007669"/>
    <property type="project" value="UniProtKB-KW"/>
</dbReference>
<keyword evidence="4" id="KW-0378">Hydrolase</keyword>
<evidence type="ECO:0000313" key="10">
    <source>
        <dbReference type="EMBL" id="PSH62579.1"/>
    </source>
</evidence>
<dbReference type="OrthoDB" id="9805070at2"/>
<dbReference type="Gene3D" id="2.70.70.10">
    <property type="entry name" value="Glucose Permease (Domain IIA)"/>
    <property type="match status" value="1"/>
</dbReference>
<gene>
    <name evidence="10" type="ORF">CU102_25315</name>
</gene>
<evidence type="ECO:0000256" key="8">
    <source>
        <dbReference type="SAM" id="Phobius"/>
    </source>
</evidence>
<keyword evidence="8" id="KW-0472">Membrane</keyword>
<dbReference type="SUPFAM" id="SSF51261">
    <property type="entry name" value="Duplicated hybrid motif"/>
    <property type="match status" value="1"/>
</dbReference>
<organism evidence="10 11">
    <name type="scientific">Phyllobacterium brassicacearum</name>
    <dbReference type="NCBI Taxonomy" id="314235"/>
    <lineage>
        <taxon>Bacteria</taxon>
        <taxon>Pseudomonadati</taxon>
        <taxon>Pseudomonadota</taxon>
        <taxon>Alphaproteobacteria</taxon>
        <taxon>Hyphomicrobiales</taxon>
        <taxon>Phyllobacteriaceae</taxon>
        <taxon>Phyllobacterium</taxon>
    </lineage>
</organism>
<dbReference type="AlphaFoldDB" id="A0A2P7B7Z4"/>
<reference evidence="11" key="1">
    <citation type="submission" date="2017-11" db="EMBL/GenBank/DDBJ databases">
        <authorList>
            <person name="Kuznetsova I."/>
            <person name="Sazanova A."/>
            <person name="Chirak E."/>
            <person name="Safronova V."/>
            <person name="Willems A."/>
        </authorList>
    </citation>
    <scope>NUCLEOTIDE SEQUENCE [LARGE SCALE GENOMIC DNA]</scope>
    <source>
        <strain evidence="11">STM 196</strain>
    </source>
</reference>
<proteinExistence type="predicted"/>
<dbReference type="InterPro" id="IPR050570">
    <property type="entry name" value="Cell_wall_metabolism_enzyme"/>
</dbReference>
<dbReference type="EMBL" id="PGGO01000029">
    <property type="protein sequence ID" value="PSH62579.1"/>
    <property type="molecule type" value="Genomic_DNA"/>
</dbReference>
<keyword evidence="2" id="KW-0645">Protease</keyword>
<evidence type="ECO:0000256" key="6">
    <source>
        <dbReference type="ARBA" id="ARBA00023049"/>
    </source>
</evidence>
<comment type="cofactor">
    <cofactor evidence="1">
        <name>Zn(2+)</name>
        <dbReference type="ChEBI" id="CHEBI:29105"/>
    </cofactor>
</comment>
<accession>A0A2P7B7Z4</accession>
<evidence type="ECO:0000256" key="4">
    <source>
        <dbReference type="ARBA" id="ARBA00022801"/>
    </source>
</evidence>
<evidence type="ECO:0000256" key="2">
    <source>
        <dbReference type="ARBA" id="ARBA00022670"/>
    </source>
</evidence>
<sequence>MKKVIKSSIFGSTNEPHTIIIARGETIRHFTIRPWAGLLGGTLALGLAGSYLLATSYLVFRDDLITGSVARQARLQQAYEDRIATLRTQLDRVTSRQMLDQKLVDGKVAELIQRQKALAERHDKLVPAMQRAARAGATTDSDPVMDRDDQDLVKSEDSDDFYGIDPIITGPTTSTRKPVPRDDKTKTTIDKAELLDSVDHSLNDIESRQAQQIQTLSNTAYESADKIMEALAATGAKHVLDDGKAGSGGPLLLANAGPTSGLDTKLADLDEALARLEGAKALAKAVPIANPIPGMPVSSPFGVRKDPLLGMVAFHSGMDFRATSGSSVLATANGTVTAADYNGGYGNMVEIDHGNGLSTRYGHMSRIVVSVGEHVKPGDVLGKVGSTGRSTGPHLHYEVRKNGNAINPVGFMTIGRQLAAEL</sequence>
<keyword evidence="11" id="KW-1185">Reference proteome</keyword>
<keyword evidence="3" id="KW-0479">Metal-binding</keyword>
<dbReference type="PANTHER" id="PTHR21666:SF288">
    <property type="entry name" value="CELL DIVISION PROTEIN YTFB"/>
    <property type="match status" value="1"/>
</dbReference>
<dbReference type="Proteomes" id="UP000241444">
    <property type="component" value="Unassembled WGS sequence"/>
</dbReference>
<dbReference type="GO" id="GO:0006508">
    <property type="term" value="P:proteolysis"/>
    <property type="evidence" value="ECO:0007669"/>
    <property type="project" value="UniProtKB-KW"/>
</dbReference>
<keyword evidence="6" id="KW-0482">Metalloprotease</keyword>
<evidence type="ECO:0000313" key="11">
    <source>
        <dbReference type="Proteomes" id="UP000241444"/>
    </source>
</evidence>
<dbReference type="InterPro" id="IPR016047">
    <property type="entry name" value="M23ase_b-sheet_dom"/>
</dbReference>
<evidence type="ECO:0000256" key="7">
    <source>
        <dbReference type="SAM" id="MobiDB-lite"/>
    </source>
</evidence>
<comment type="caution">
    <text evidence="10">The sequence shown here is derived from an EMBL/GenBank/DDBJ whole genome shotgun (WGS) entry which is preliminary data.</text>
</comment>
<dbReference type="FunFam" id="2.70.70.10:FF:000006">
    <property type="entry name" value="M23 family peptidase"/>
    <property type="match status" value="1"/>
</dbReference>
<dbReference type="RefSeq" id="WP_106713844.1">
    <property type="nucleotide sequence ID" value="NZ_PGGO01000029.1"/>
</dbReference>
<keyword evidence="5" id="KW-0862">Zinc</keyword>
<protein>
    <submittedName>
        <fullName evidence="10">Peptidase</fullName>
    </submittedName>
</protein>
<evidence type="ECO:0000256" key="3">
    <source>
        <dbReference type="ARBA" id="ARBA00022723"/>
    </source>
</evidence>
<feature type="transmembrane region" description="Helical" evidence="8">
    <location>
        <begin position="35"/>
        <end position="60"/>
    </location>
</feature>
<dbReference type="Pfam" id="PF01551">
    <property type="entry name" value="Peptidase_M23"/>
    <property type="match status" value="1"/>
</dbReference>